<reference evidence="3 4" key="1">
    <citation type="submission" date="2016-06" db="EMBL/GenBank/DDBJ databases">
        <title>Genome sequence of halotolerant plant growth promoting strain of Halomonas elongata HEK1 isolated from salterns of Rann of Kutch, Gujarat, India.</title>
        <authorList>
            <person name="Gaba S."/>
            <person name="Singh R.N."/>
            <person name="Abrol S."/>
            <person name="Kaushik R."/>
            <person name="Saxena A.K."/>
        </authorList>
    </citation>
    <scope>NUCLEOTIDE SEQUENCE [LARGE SCALE GENOMIC DNA]</scope>
    <source>
        <strain evidence="3 4">HEK1</strain>
    </source>
</reference>
<proteinExistence type="predicted"/>
<evidence type="ECO:0000313" key="4">
    <source>
        <dbReference type="Proteomes" id="UP000092504"/>
    </source>
</evidence>
<dbReference type="NCBIfam" id="TIGR02809">
    <property type="entry name" value="phasin_3"/>
    <property type="match status" value="1"/>
</dbReference>
<feature type="domain" description="Phasin" evidence="2">
    <location>
        <begin position="8"/>
        <end position="105"/>
    </location>
</feature>
<dbReference type="PATRIC" id="fig|2746.7.peg.3181"/>
<feature type="region of interest" description="Disordered" evidence="1">
    <location>
        <begin position="106"/>
        <end position="150"/>
    </location>
</feature>
<evidence type="ECO:0000256" key="1">
    <source>
        <dbReference type="SAM" id="MobiDB-lite"/>
    </source>
</evidence>
<accession>A0A1B8NVL6</accession>
<evidence type="ECO:0000259" key="2">
    <source>
        <dbReference type="Pfam" id="PF09361"/>
    </source>
</evidence>
<gene>
    <name evidence="3" type="ORF">A8U91_03093</name>
</gene>
<dbReference type="InterPro" id="IPR018968">
    <property type="entry name" value="Phasin"/>
</dbReference>
<feature type="compositionally biased region" description="Low complexity" evidence="1">
    <location>
        <begin position="106"/>
        <end position="122"/>
    </location>
</feature>
<dbReference type="InterPro" id="IPR014176">
    <property type="entry name" value="Phasin_subfam-3"/>
</dbReference>
<evidence type="ECO:0000313" key="3">
    <source>
        <dbReference type="EMBL" id="OBX34049.1"/>
    </source>
</evidence>
<dbReference type="AlphaFoldDB" id="A0A1B8NVL6"/>
<feature type="compositionally biased region" description="Polar residues" evidence="1">
    <location>
        <begin position="141"/>
        <end position="150"/>
    </location>
</feature>
<name>A0A1B8NVL6_HALEL</name>
<dbReference type="Pfam" id="PF09361">
    <property type="entry name" value="Phasin_2"/>
    <property type="match status" value="1"/>
</dbReference>
<comment type="caution">
    <text evidence="3">The sequence shown here is derived from an EMBL/GenBank/DDBJ whole genome shotgun (WGS) entry which is preliminary data.</text>
</comment>
<dbReference type="Proteomes" id="UP000092504">
    <property type="component" value="Unassembled WGS sequence"/>
</dbReference>
<dbReference type="EMBL" id="MAJD01000002">
    <property type="protein sequence ID" value="OBX34049.1"/>
    <property type="molecule type" value="Genomic_DNA"/>
</dbReference>
<sequence>MQDKMIDAFNEQAREFFTPMRKFNALMLDNMERVTQYQLEAMKRYSQMGTSRLRDATDISDAEGVRDFGTRQVEMMTELSNQMLEDARAMSEMSLRFKSELESLYGESGQAMAEQAASAAEPEPTKESEGPAKEPEGPAKATSQAARKRS</sequence>
<feature type="compositionally biased region" description="Basic and acidic residues" evidence="1">
    <location>
        <begin position="123"/>
        <end position="137"/>
    </location>
</feature>
<organism evidence="3 4">
    <name type="scientific">Halomonas elongata</name>
    <dbReference type="NCBI Taxonomy" id="2746"/>
    <lineage>
        <taxon>Bacteria</taxon>
        <taxon>Pseudomonadati</taxon>
        <taxon>Pseudomonadota</taxon>
        <taxon>Gammaproteobacteria</taxon>
        <taxon>Oceanospirillales</taxon>
        <taxon>Halomonadaceae</taxon>
        <taxon>Halomonas</taxon>
    </lineage>
</organism>
<protein>
    <submittedName>
        <fullName evidence="3">Phasin protein</fullName>
    </submittedName>
</protein>